<dbReference type="OrthoDB" id="2498281at2759"/>
<comment type="caution">
    <text evidence="2">The sequence shown here is derived from an EMBL/GenBank/DDBJ whole genome shotgun (WGS) entry which is preliminary data.</text>
</comment>
<protein>
    <recommendedName>
        <fullName evidence="4">SAM domain-containing protein</fullName>
    </recommendedName>
</protein>
<evidence type="ECO:0000313" key="2">
    <source>
        <dbReference type="EMBL" id="KNZ51753.1"/>
    </source>
</evidence>
<gene>
    <name evidence="2" type="ORF">VP01_3825g2</name>
</gene>
<keyword evidence="3" id="KW-1185">Reference proteome</keyword>
<dbReference type="VEuPathDB" id="FungiDB:VP01_3825g2"/>
<feature type="region of interest" description="Disordered" evidence="1">
    <location>
        <begin position="1"/>
        <end position="45"/>
    </location>
</feature>
<dbReference type="EMBL" id="LAVV01008863">
    <property type="protein sequence ID" value="KNZ51753.1"/>
    <property type="molecule type" value="Genomic_DNA"/>
</dbReference>
<evidence type="ECO:0000313" key="3">
    <source>
        <dbReference type="Proteomes" id="UP000037035"/>
    </source>
</evidence>
<reference evidence="2 3" key="1">
    <citation type="submission" date="2015-08" db="EMBL/GenBank/DDBJ databases">
        <title>Next Generation Sequencing and Analysis of the Genome of Puccinia sorghi L Schw, the Causal Agent of Maize Common Rust.</title>
        <authorList>
            <person name="Rochi L."/>
            <person name="Burguener G."/>
            <person name="Darino M."/>
            <person name="Turjanski A."/>
            <person name="Kreff E."/>
            <person name="Dieguez M.J."/>
            <person name="Sacco F."/>
        </authorList>
    </citation>
    <scope>NUCLEOTIDE SEQUENCE [LARGE SCALE GENOMIC DNA]</scope>
    <source>
        <strain evidence="2 3">RO10H11247</strain>
    </source>
</reference>
<proteinExistence type="predicted"/>
<name>A0A0L6UT91_9BASI</name>
<evidence type="ECO:0000256" key="1">
    <source>
        <dbReference type="SAM" id="MobiDB-lite"/>
    </source>
</evidence>
<feature type="compositionally biased region" description="Low complexity" evidence="1">
    <location>
        <begin position="20"/>
        <end position="29"/>
    </location>
</feature>
<evidence type="ECO:0008006" key="4">
    <source>
        <dbReference type="Google" id="ProtNLM"/>
    </source>
</evidence>
<dbReference type="AlphaFoldDB" id="A0A0L6UT91"/>
<sequence>MGSNPRGGWNDSPYGHLMHPMAPSQTAAAAPPPGSAPPCVLSSPAESEGVDLKEYMLFSHVDPTDLVIQRALDKVGITHYSTFWNFKASELEEAGIKKGHARLLIGSLTCFERHLKSCQPHPH</sequence>
<dbReference type="Proteomes" id="UP000037035">
    <property type="component" value="Unassembled WGS sequence"/>
</dbReference>
<accession>A0A0L6UT91</accession>
<organism evidence="2 3">
    <name type="scientific">Puccinia sorghi</name>
    <dbReference type="NCBI Taxonomy" id="27349"/>
    <lineage>
        <taxon>Eukaryota</taxon>
        <taxon>Fungi</taxon>
        <taxon>Dikarya</taxon>
        <taxon>Basidiomycota</taxon>
        <taxon>Pucciniomycotina</taxon>
        <taxon>Pucciniomycetes</taxon>
        <taxon>Pucciniales</taxon>
        <taxon>Pucciniaceae</taxon>
        <taxon>Puccinia</taxon>
    </lineage>
</organism>